<name>A0A4Y4DX37_GLUUR</name>
<accession>A0A4Y4DX37</accession>
<proteinExistence type="predicted"/>
<dbReference type="Gene3D" id="3.10.180.10">
    <property type="entry name" value="2,3-Dihydroxybiphenyl 1,2-Dioxygenase, domain 1"/>
    <property type="match status" value="1"/>
</dbReference>
<protein>
    <recommendedName>
        <fullName evidence="3">VOC domain-containing protein</fullName>
    </recommendedName>
</protein>
<evidence type="ECO:0008006" key="3">
    <source>
        <dbReference type="Google" id="ProtNLM"/>
    </source>
</evidence>
<evidence type="ECO:0000313" key="2">
    <source>
        <dbReference type="Proteomes" id="UP000316612"/>
    </source>
</evidence>
<dbReference type="OrthoDB" id="9793039at2"/>
<gene>
    <name evidence="1" type="ORF">AUR04nite_35120</name>
</gene>
<dbReference type="Proteomes" id="UP000316612">
    <property type="component" value="Unassembled WGS sequence"/>
</dbReference>
<dbReference type="AlphaFoldDB" id="A0A4Y4DX37"/>
<dbReference type="CDD" id="cd07247">
    <property type="entry name" value="SgaA_N_like"/>
    <property type="match status" value="1"/>
</dbReference>
<comment type="caution">
    <text evidence="1">The sequence shown here is derived from an EMBL/GenBank/DDBJ whole genome shotgun (WGS) entry which is preliminary data.</text>
</comment>
<dbReference type="SUPFAM" id="SSF54593">
    <property type="entry name" value="Glyoxalase/Bleomycin resistance protein/Dihydroxybiphenyl dioxygenase"/>
    <property type="match status" value="1"/>
</dbReference>
<dbReference type="EMBL" id="BJNY01000038">
    <property type="protein sequence ID" value="GED07980.1"/>
    <property type="molecule type" value="Genomic_DNA"/>
</dbReference>
<reference evidence="1 2" key="1">
    <citation type="submission" date="2019-06" db="EMBL/GenBank/DDBJ databases">
        <title>Whole genome shotgun sequence of Glutamicibacter uratoxydans NBRC 15515.</title>
        <authorList>
            <person name="Hosoyama A."/>
            <person name="Uohara A."/>
            <person name="Ohji S."/>
            <person name="Ichikawa N."/>
        </authorList>
    </citation>
    <scope>NUCLEOTIDE SEQUENCE [LARGE SCALE GENOMIC DNA]</scope>
    <source>
        <strain evidence="1 2">NBRC 15515</strain>
    </source>
</reference>
<keyword evidence="2" id="KW-1185">Reference proteome</keyword>
<dbReference type="RefSeq" id="WP_141367616.1">
    <property type="nucleotide sequence ID" value="NZ_BAAAJL010000017.1"/>
</dbReference>
<evidence type="ECO:0000313" key="1">
    <source>
        <dbReference type="EMBL" id="GED07980.1"/>
    </source>
</evidence>
<sequence>MANMVWWEVATLNPEEFMRFHGKLHGWTFDQAFEDSELDASYWIIRDGSSGIGGLQNARLDLAPVVGTRIYFEVEDLEKCLLRVVELGGRVERARTDLGGDDRWFANFSDTCGISFGLWTDRPEH</sequence>
<organism evidence="1 2">
    <name type="scientific">Glutamicibacter uratoxydans</name>
    <name type="common">Arthrobacter uratoxydans</name>
    <dbReference type="NCBI Taxonomy" id="43667"/>
    <lineage>
        <taxon>Bacteria</taxon>
        <taxon>Bacillati</taxon>
        <taxon>Actinomycetota</taxon>
        <taxon>Actinomycetes</taxon>
        <taxon>Micrococcales</taxon>
        <taxon>Micrococcaceae</taxon>
        <taxon>Glutamicibacter</taxon>
    </lineage>
</organism>
<dbReference type="InterPro" id="IPR029068">
    <property type="entry name" value="Glyas_Bleomycin-R_OHBP_Dase"/>
</dbReference>